<gene>
    <name evidence="3" type="ORF">E6Q51_02420</name>
</gene>
<protein>
    <submittedName>
        <fullName evidence="3">DUF4880 domain-containing protein</fullName>
    </submittedName>
</protein>
<dbReference type="InterPro" id="IPR032623">
    <property type="entry name" value="FecR_N"/>
</dbReference>
<proteinExistence type="predicted"/>
<dbReference type="PANTHER" id="PTHR30273:SF2">
    <property type="entry name" value="PROTEIN FECR"/>
    <property type="match status" value="1"/>
</dbReference>
<dbReference type="InterPro" id="IPR006860">
    <property type="entry name" value="FecR"/>
</dbReference>
<evidence type="ECO:0000259" key="1">
    <source>
        <dbReference type="Pfam" id="PF04773"/>
    </source>
</evidence>
<dbReference type="Pfam" id="PF04773">
    <property type="entry name" value="FecR"/>
    <property type="match status" value="1"/>
</dbReference>
<dbReference type="Pfam" id="PF16220">
    <property type="entry name" value="DUF4880"/>
    <property type="match status" value="1"/>
</dbReference>
<dbReference type="PANTHER" id="PTHR30273">
    <property type="entry name" value="PERIPLASMIC SIGNAL SENSOR AND SIGMA FACTOR ACTIVATOR FECR-RELATED"/>
    <property type="match status" value="1"/>
</dbReference>
<dbReference type="AlphaFoldDB" id="A0A5C7WKE9"/>
<comment type="caution">
    <text evidence="3">The sequence shown here is derived from an EMBL/GenBank/DDBJ whole genome shotgun (WGS) entry which is preliminary data.</text>
</comment>
<feature type="domain" description="FecR N-terminal" evidence="2">
    <location>
        <begin position="10"/>
        <end position="51"/>
    </location>
</feature>
<name>A0A5C7WKE9_METME</name>
<dbReference type="InterPro" id="IPR012373">
    <property type="entry name" value="Ferrdict_sens_TM"/>
</dbReference>
<organism evidence="3 4">
    <name type="scientific">Methylophilus methylotrophus</name>
    <name type="common">Bacterium W3A1</name>
    <dbReference type="NCBI Taxonomy" id="17"/>
    <lineage>
        <taxon>Bacteria</taxon>
        <taxon>Pseudomonadati</taxon>
        <taxon>Pseudomonadota</taxon>
        <taxon>Betaproteobacteria</taxon>
        <taxon>Nitrosomonadales</taxon>
        <taxon>Methylophilaceae</taxon>
        <taxon>Methylophilus</taxon>
    </lineage>
</organism>
<evidence type="ECO:0000259" key="2">
    <source>
        <dbReference type="Pfam" id="PF16220"/>
    </source>
</evidence>
<sequence length="325" mass="36300">MSQSRNAALEQASKWFLRLKDAAPDHADRGRFEAWLMESEANRQAYQRIAETWGDFDSAARITHISQAMSARKLDDDIRKRQRANTLTKLGTVVAIGLASLFGFQQWQNWQAQPLETIAQTSAPGHMVSRYLPDGSKLSLDAHSDTKVVYYRDKRYVRLLHGQAVFEVVKDTDRPFIVESDHARITVKGTRFVVNMINHKTVVAVDHGKVMVETLHAGETTSVLLSNGEVAEVKDQVKPVKLNKSAKDCFAFLQGKLIFDGASLSEVTETLSRYRQPPIVNHSKSGTEISAVVDVRTLNTFIKSLPAVAPVKLQESQVETAVVDR</sequence>
<evidence type="ECO:0000313" key="3">
    <source>
        <dbReference type="EMBL" id="TXI37846.1"/>
    </source>
</evidence>
<dbReference type="Gene3D" id="2.60.120.1440">
    <property type="match status" value="1"/>
</dbReference>
<feature type="domain" description="FecR protein" evidence="1">
    <location>
        <begin position="123"/>
        <end position="210"/>
    </location>
</feature>
<dbReference type="PIRSF" id="PIRSF018266">
    <property type="entry name" value="FecR"/>
    <property type="match status" value="1"/>
</dbReference>
<dbReference type="Proteomes" id="UP000321374">
    <property type="component" value="Unassembled WGS sequence"/>
</dbReference>
<evidence type="ECO:0000313" key="4">
    <source>
        <dbReference type="Proteomes" id="UP000321374"/>
    </source>
</evidence>
<reference evidence="3 4" key="1">
    <citation type="submission" date="2018-09" db="EMBL/GenBank/DDBJ databases">
        <title>Metagenome Assembled Genomes from an Advanced Water Purification Facility.</title>
        <authorList>
            <person name="Stamps B.W."/>
            <person name="Spear J.R."/>
        </authorList>
    </citation>
    <scope>NUCLEOTIDE SEQUENCE [LARGE SCALE GENOMIC DNA]</scope>
    <source>
        <strain evidence="3">Bin_42_2</strain>
    </source>
</reference>
<dbReference type="EMBL" id="SSGG01000041">
    <property type="protein sequence ID" value="TXI37846.1"/>
    <property type="molecule type" value="Genomic_DNA"/>
</dbReference>
<dbReference type="GO" id="GO:0016989">
    <property type="term" value="F:sigma factor antagonist activity"/>
    <property type="evidence" value="ECO:0007669"/>
    <property type="project" value="TreeGrafter"/>
</dbReference>
<accession>A0A5C7WKE9</accession>